<sequence length="405" mass="44754">MTDSVFQLNCQCNNYPWGKTGHDSLAARLCEKTPGTGFKIQDGKEYAEMWMGDYPELPAKSLDTGEDLHSIIERRKSELLGASCIKKFGVALPFLPKILSIQKALPLQIHPDKELAERLHQKDPEKFADTNHKPEIALALSKFEVFAGWKPFEKARALFNLKPLQGFLPSNTTDFSAEVLRSVAHAILTSTDSMITETQNALASIPRENYGDQSYIVDLLPRLQQQYSKSDPGNLVALLCMNYMVLSAGDSIYVPADGIHAYLSGDIVECMARSNNVINTGFCPRADRDDIELFSSSLTFNSHRAEEMLLESRPSPKGRNGKTVVYAPPLSEFSMLATMLQQGETETISPIQGPTVMIVTKGSGTMTADGKTFDVKEGYVFFVGHGKEISYRATGSLRIYAAFAE</sequence>
<dbReference type="PRINTS" id="PR00714">
    <property type="entry name" value="MAN6PISMRASE"/>
</dbReference>
<dbReference type="AlphaFoldDB" id="W2SD16"/>
<dbReference type="InterPro" id="IPR046456">
    <property type="entry name" value="PMI_typeI_C"/>
</dbReference>
<dbReference type="Gene3D" id="1.10.441.10">
    <property type="entry name" value="Phosphomannose Isomerase, domain 2"/>
    <property type="match status" value="1"/>
</dbReference>
<evidence type="ECO:0000259" key="15">
    <source>
        <dbReference type="Pfam" id="PF20511"/>
    </source>
</evidence>
<evidence type="ECO:0000256" key="1">
    <source>
        <dbReference type="ARBA" id="ARBA00000757"/>
    </source>
</evidence>
<dbReference type="Pfam" id="PF20511">
    <property type="entry name" value="PMI_typeI_cat"/>
    <property type="match status" value="1"/>
</dbReference>
<feature type="binding site" evidence="12">
    <location>
        <position position="110"/>
    </location>
    <ligand>
        <name>Zn(2+)</name>
        <dbReference type="ChEBI" id="CHEBI:29105"/>
    </ligand>
</feature>
<comment type="pathway">
    <text evidence="3">Nucleotide-sugar biosynthesis; GDP-alpha-D-mannose biosynthesis; alpha-D-mannose 1-phosphate from D-fructose 6-phosphate: step 1/2.</text>
</comment>
<evidence type="ECO:0000256" key="8">
    <source>
        <dbReference type="ARBA" id="ARBA00022833"/>
    </source>
</evidence>
<evidence type="ECO:0000256" key="12">
    <source>
        <dbReference type="PIRSR" id="PIRSR001480-2"/>
    </source>
</evidence>
<keyword evidence="8 12" id="KW-0862">Zinc</keyword>
<organism evidence="16 17">
    <name type="scientific">Cyphellophora europaea (strain CBS 101466)</name>
    <name type="common">Phialophora europaea</name>
    <dbReference type="NCBI Taxonomy" id="1220924"/>
    <lineage>
        <taxon>Eukaryota</taxon>
        <taxon>Fungi</taxon>
        <taxon>Dikarya</taxon>
        <taxon>Ascomycota</taxon>
        <taxon>Pezizomycotina</taxon>
        <taxon>Eurotiomycetes</taxon>
        <taxon>Chaetothyriomycetidae</taxon>
        <taxon>Chaetothyriales</taxon>
        <taxon>Cyphellophoraceae</taxon>
        <taxon>Cyphellophora</taxon>
    </lineage>
</organism>
<evidence type="ECO:0000256" key="4">
    <source>
        <dbReference type="ARBA" id="ARBA00010772"/>
    </source>
</evidence>
<dbReference type="InParanoid" id="W2SD16"/>
<dbReference type="EMBL" id="KB822712">
    <property type="protein sequence ID" value="ETN45814.1"/>
    <property type="molecule type" value="Genomic_DNA"/>
</dbReference>
<name>W2SD16_CYPE1</name>
<evidence type="ECO:0000256" key="11">
    <source>
        <dbReference type="ARBA" id="ARBA00030762"/>
    </source>
</evidence>
<dbReference type="Gene3D" id="2.60.120.10">
    <property type="entry name" value="Jelly Rolls"/>
    <property type="match status" value="2"/>
</dbReference>
<dbReference type="HOGENOM" id="CLU_026967_0_1_1"/>
<evidence type="ECO:0000256" key="5">
    <source>
        <dbReference type="ARBA" id="ARBA00011956"/>
    </source>
</evidence>
<dbReference type="GO" id="GO:0005975">
    <property type="term" value="P:carbohydrate metabolic process"/>
    <property type="evidence" value="ECO:0007669"/>
    <property type="project" value="InterPro"/>
</dbReference>
<dbReference type="Proteomes" id="UP000030752">
    <property type="component" value="Unassembled WGS sequence"/>
</dbReference>
<feature type="domain" description="Phosphomannose isomerase type I C-terminal" evidence="14">
    <location>
        <begin position="324"/>
        <end position="370"/>
    </location>
</feature>
<evidence type="ECO:0000256" key="3">
    <source>
        <dbReference type="ARBA" id="ARBA00004666"/>
    </source>
</evidence>
<evidence type="ECO:0000256" key="10">
    <source>
        <dbReference type="ARBA" id="ARBA00029741"/>
    </source>
</evidence>
<comment type="catalytic activity">
    <reaction evidence="1">
        <text>D-mannose 6-phosphate = D-fructose 6-phosphate</text>
        <dbReference type="Rhea" id="RHEA:12356"/>
        <dbReference type="ChEBI" id="CHEBI:58735"/>
        <dbReference type="ChEBI" id="CHEBI:61527"/>
        <dbReference type="EC" id="5.3.1.8"/>
    </reaction>
</comment>
<dbReference type="VEuPathDB" id="FungiDB:HMPREF1541_09647"/>
<comment type="cofactor">
    <cofactor evidence="12">
        <name>Zn(2+)</name>
        <dbReference type="ChEBI" id="CHEBI:29105"/>
    </cofactor>
    <text evidence="12">Binds 1 zinc ion per subunit.</text>
</comment>
<dbReference type="STRING" id="1220924.W2SD16"/>
<reference evidence="16 17" key="1">
    <citation type="submission" date="2013-03" db="EMBL/GenBank/DDBJ databases">
        <title>The Genome Sequence of Phialophora europaea CBS 101466.</title>
        <authorList>
            <consortium name="The Broad Institute Genomics Platform"/>
            <person name="Cuomo C."/>
            <person name="de Hoog S."/>
            <person name="Gorbushina A."/>
            <person name="Walker B."/>
            <person name="Young S.K."/>
            <person name="Zeng Q."/>
            <person name="Gargeya S."/>
            <person name="Fitzgerald M."/>
            <person name="Haas B."/>
            <person name="Abouelleil A."/>
            <person name="Allen A.W."/>
            <person name="Alvarado L."/>
            <person name="Arachchi H.M."/>
            <person name="Berlin A.M."/>
            <person name="Chapman S.B."/>
            <person name="Gainer-Dewar J."/>
            <person name="Goldberg J."/>
            <person name="Griggs A."/>
            <person name="Gujja S."/>
            <person name="Hansen M."/>
            <person name="Howarth C."/>
            <person name="Imamovic A."/>
            <person name="Ireland A."/>
            <person name="Larimer J."/>
            <person name="McCowan C."/>
            <person name="Murphy C."/>
            <person name="Pearson M."/>
            <person name="Poon T.W."/>
            <person name="Priest M."/>
            <person name="Roberts A."/>
            <person name="Saif S."/>
            <person name="Shea T."/>
            <person name="Sisk P."/>
            <person name="Sykes S."/>
            <person name="Wortman J."/>
            <person name="Nusbaum C."/>
            <person name="Birren B."/>
        </authorList>
    </citation>
    <scope>NUCLEOTIDE SEQUENCE [LARGE SCALE GENOMIC DNA]</scope>
    <source>
        <strain evidence="16 17">CBS 101466</strain>
    </source>
</reference>
<accession>W2SD16</accession>
<keyword evidence="7 12" id="KW-0479">Metal-binding</keyword>
<dbReference type="Pfam" id="PF01238">
    <property type="entry name" value="PMI_typeI_C"/>
    <property type="match status" value="1"/>
</dbReference>
<evidence type="ECO:0000313" key="17">
    <source>
        <dbReference type="Proteomes" id="UP000030752"/>
    </source>
</evidence>
<dbReference type="GO" id="GO:0005829">
    <property type="term" value="C:cytosol"/>
    <property type="evidence" value="ECO:0007669"/>
    <property type="project" value="TreeGrafter"/>
</dbReference>
<evidence type="ECO:0000259" key="14">
    <source>
        <dbReference type="Pfam" id="PF01238"/>
    </source>
</evidence>
<feature type="domain" description="Phosphomannose isomerase type I catalytic" evidence="15">
    <location>
        <begin position="5"/>
        <end position="151"/>
    </location>
</feature>
<comment type="function">
    <text evidence="2">Involved in the synthesis of the GDP-mannose and dolichol-phosphate-mannose required for a number of critical mannosyl transfer reactions.</text>
</comment>
<dbReference type="GO" id="GO:0008270">
    <property type="term" value="F:zinc ion binding"/>
    <property type="evidence" value="ECO:0007669"/>
    <property type="project" value="InterPro"/>
</dbReference>
<dbReference type="PANTHER" id="PTHR10309:SF4">
    <property type="entry name" value="MANNOSE-6-PHOSPHATE ISOMERASE"/>
    <property type="match status" value="1"/>
</dbReference>
<dbReference type="InterPro" id="IPR011051">
    <property type="entry name" value="RmlC_Cupin_sf"/>
</dbReference>
<dbReference type="RefSeq" id="XP_008712542.1">
    <property type="nucleotide sequence ID" value="XM_008714320.1"/>
</dbReference>
<feature type="binding site" evidence="12">
    <location>
        <position position="260"/>
    </location>
    <ligand>
        <name>Zn(2+)</name>
        <dbReference type="ChEBI" id="CHEBI:29105"/>
    </ligand>
</feature>
<dbReference type="InterPro" id="IPR001250">
    <property type="entry name" value="Man6P_Isoase-1"/>
</dbReference>
<evidence type="ECO:0000256" key="6">
    <source>
        <dbReference type="ARBA" id="ARBA00018236"/>
    </source>
</evidence>
<evidence type="ECO:0000256" key="7">
    <source>
        <dbReference type="ARBA" id="ARBA00022723"/>
    </source>
</evidence>
<dbReference type="UniPathway" id="UPA00126">
    <property type="reaction ID" value="UER00423"/>
</dbReference>
<dbReference type="NCBIfam" id="TIGR00218">
    <property type="entry name" value="manA"/>
    <property type="match status" value="1"/>
</dbReference>
<evidence type="ECO:0000256" key="2">
    <source>
        <dbReference type="ARBA" id="ARBA00002564"/>
    </source>
</evidence>
<comment type="similarity">
    <text evidence="4 13">Belongs to the mannose-6-phosphate isomerase type 1 family.</text>
</comment>
<dbReference type="SUPFAM" id="SSF51182">
    <property type="entry name" value="RmlC-like cupins"/>
    <property type="match status" value="1"/>
</dbReference>
<dbReference type="EC" id="5.3.1.8" evidence="5"/>
<keyword evidence="9 16" id="KW-0413">Isomerase</keyword>
<dbReference type="InterPro" id="IPR014710">
    <property type="entry name" value="RmlC-like_jellyroll"/>
</dbReference>
<evidence type="ECO:0000256" key="13">
    <source>
        <dbReference type="RuleBase" id="RU004189"/>
    </source>
</evidence>
<gene>
    <name evidence="16" type="ORF">HMPREF1541_09647</name>
</gene>
<dbReference type="CDD" id="cd07011">
    <property type="entry name" value="cupin_PMI_type_I_N"/>
    <property type="match status" value="1"/>
</dbReference>
<dbReference type="PANTHER" id="PTHR10309">
    <property type="entry name" value="MANNOSE-6-PHOSPHATE ISOMERASE"/>
    <property type="match status" value="1"/>
</dbReference>
<feature type="binding site" evidence="12">
    <location>
        <position position="108"/>
    </location>
    <ligand>
        <name>Zn(2+)</name>
        <dbReference type="ChEBI" id="CHEBI:29105"/>
    </ligand>
</feature>
<proteinExistence type="inferred from homology"/>
<dbReference type="PIRSF" id="PIRSF001480">
    <property type="entry name" value="Mannose-6-phosphate_isomerase"/>
    <property type="match status" value="1"/>
</dbReference>
<protein>
    <recommendedName>
        <fullName evidence="6">Mannose-6-phosphate isomerase</fullName>
        <ecNumber evidence="5">5.3.1.8</ecNumber>
    </recommendedName>
    <alternativeName>
        <fullName evidence="10">Phosphohexomutase</fullName>
    </alternativeName>
    <alternativeName>
        <fullName evidence="11">Phosphomannose isomerase</fullName>
    </alternativeName>
</protein>
<dbReference type="InterPro" id="IPR046457">
    <property type="entry name" value="PMI_typeI_cat"/>
</dbReference>
<dbReference type="GO" id="GO:0009298">
    <property type="term" value="P:GDP-mannose biosynthetic process"/>
    <property type="evidence" value="ECO:0007669"/>
    <property type="project" value="UniProtKB-UniPathway"/>
</dbReference>
<keyword evidence="17" id="KW-1185">Reference proteome</keyword>
<dbReference type="GeneID" id="19976986"/>
<feature type="binding site" evidence="12">
    <location>
        <position position="135"/>
    </location>
    <ligand>
        <name>Zn(2+)</name>
        <dbReference type="ChEBI" id="CHEBI:29105"/>
    </ligand>
</feature>
<dbReference type="OrthoDB" id="6605218at2759"/>
<evidence type="ECO:0000256" key="9">
    <source>
        <dbReference type="ARBA" id="ARBA00023235"/>
    </source>
</evidence>
<dbReference type="GO" id="GO:0004476">
    <property type="term" value="F:mannose-6-phosphate isomerase activity"/>
    <property type="evidence" value="ECO:0007669"/>
    <property type="project" value="UniProtKB-EC"/>
</dbReference>
<dbReference type="InterPro" id="IPR016305">
    <property type="entry name" value="Mannose-6-P_Isomerase"/>
</dbReference>
<dbReference type="eggNOG" id="KOG2757">
    <property type="taxonomic scope" value="Eukaryota"/>
</dbReference>
<evidence type="ECO:0000313" key="16">
    <source>
        <dbReference type="EMBL" id="ETN45814.1"/>
    </source>
</evidence>